<dbReference type="AlphaFoldDB" id="A0A5C3PTP5"/>
<organism evidence="3 4">
    <name type="scientific">Polyporus arcularius HHB13444</name>
    <dbReference type="NCBI Taxonomy" id="1314778"/>
    <lineage>
        <taxon>Eukaryota</taxon>
        <taxon>Fungi</taxon>
        <taxon>Dikarya</taxon>
        <taxon>Basidiomycota</taxon>
        <taxon>Agaricomycotina</taxon>
        <taxon>Agaricomycetes</taxon>
        <taxon>Polyporales</taxon>
        <taxon>Polyporaceae</taxon>
        <taxon>Polyporus</taxon>
    </lineage>
</organism>
<dbReference type="Pfam" id="PF17667">
    <property type="entry name" value="Pkinase_fungal"/>
    <property type="match status" value="2"/>
</dbReference>
<dbReference type="EMBL" id="ML210992">
    <property type="protein sequence ID" value="TFK92771.1"/>
    <property type="molecule type" value="Genomic_DNA"/>
</dbReference>
<feature type="compositionally biased region" description="Polar residues" evidence="1">
    <location>
        <begin position="1"/>
        <end position="18"/>
    </location>
</feature>
<dbReference type="PROSITE" id="PS50011">
    <property type="entry name" value="PROTEIN_KINASE_DOM"/>
    <property type="match status" value="1"/>
</dbReference>
<keyword evidence="4" id="KW-1185">Reference proteome</keyword>
<reference evidence="3 4" key="1">
    <citation type="journal article" date="2019" name="Nat. Ecol. Evol.">
        <title>Megaphylogeny resolves global patterns of mushroom evolution.</title>
        <authorList>
            <person name="Varga T."/>
            <person name="Krizsan K."/>
            <person name="Foldi C."/>
            <person name="Dima B."/>
            <person name="Sanchez-Garcia M."/>
            <person name="Sanchez-Ramirez S."/>
            <person name="Szollosi G.J."/>
            <person name="Szarkandi J.G."/>
            <person name="Papp V."/>
            <person name="Albert L."/>
            <person name="Andreopoulos W."/>
            <person name="Angelini C."/>
            <person name="Antonin V."/>
            <person name="Barry K.W."/>
            <person name="Bougher N.L."/>
            <person name="Buchanan P."/>
            <person name="Buyck B."/>
            <person name="Bense V."/>
            <person name="Catcheside P."/>
            <person name="Chovatia M."/>
            <person name="Cooper J."/>
            <person name="Damon W."/>
            <person name="Desjardin D."/>
            <person name="Finy P."/>
            <person name="Geml J."/>
            <person name="Haridas S."/>
            <person name="Hughes K."/>
            <person name="Justo A."/>
            <person name="Karasinski D."/>
            <person name="Kautmanova I."/>
            <person name="Kiss B."/>
            <person name="Kocsube S."/>
            <person name="Kotiranta H."/>
            <person name="LaButti K.M."/>
            <person name="Lechner B.E."/>
            <person name="Liimatainen K."/>
            <person name="Lipzen A."/>
            <person name="Lukacs Z."/>
            <person name="Mihaltcheva S."/>
            <person name="Morgado L.N."/>
            <person name="Niskanen T."/>
            <person name="Noordeloos M.E."/>
            <person name="Ohm R.A."/>
            <person name="Ortiz-Santana B."/>
            <person name="Ovrebo C."/>
            <person name="Racz N."/>
            <person name="Riley R."/>
            <person name="Savchenko A."/>
            <person name="Shiryaev A."/>
            <person name="Soop K."/>
            <person name="Spirin V."/>
            <person name="Szebenyi C."/>
            <person name="Tomsovsky M."/>
            <person name="Tulloss R.E."/>
            <person name="Uehling J."/>
            <person name="Grigoriev I.V."/>
            <person name="Vagvolgyi C."/>
            <person name="Papp T."/>
            <person name="Martin F.M."/>
            <person name="Miettinen O."/>
            <person name="Hibbett D.S."/>
            <person name="Nagy L.G."/>
        </authorList>
    </citation>
    <scope>NUCLEOTIDE SEQUENCE [LARGE SCALE GENOMIC DNA]</scope>
    <source>
        <strain evidence="3 4">HHB13444</strain>
    </source>
</reference>
<dbReference type="GO" id="GO:0005524">
    <property type="term" value="F:ATP binding"/>
    <property type="evidence" value="ECO:0007669"/>
    <property type="project" value="InterPro"/>
</dbReference>
<evidence type="ECO:0000256" key="1">
    <source>
        <dbReference type="SAM" id="MobiDB-lite"/>
    </source>
</evidence>
<dbReference type="InterPro" id="IPR040976">
    <property type="entry name" value="Pkinase_fungal"/>
</dbReference>
<evidence type="ECO:0000259" key="2">
    <source>
        <dbReference type="PROSITE" id="PS50011"/>
    </source>
</evidence>
<dbReference type="InterPro" id="IPR000719">
    <property type="entry name" value="Prot_kinase_dom"/>
</dbReference>
<evidence type="ECO:0000313" key="4">
    <source>
        <dbReference type="Proteomes" id="UP000308197"/>
    </source>
</evidence>
<gene>
    <name evidence="3" type="ORF">K466DRAFT_650244</name>
</gene>
<evidence type="ECO:0000313" key="3">
    <source>
        <dbReference type="EMBL" id="TFK92771.1"/>
    </source>
</evidence>
<accession>A0A5C3PTP5</accession>
<feature type="region of interest" description="Disordered" evidence="1">
    <location>
        <begin position="1"/>
        <end position="26"/>
    </location>
</feature>
<dbReference type="InterPro" id="IPR008266">
    <property type="entry name" value="Tyr_kinase_AS"/>
</dbReference>
<dbReference type="SUPFAM" id="SSF56112">
    <property type="entry name" value="Protein kinase-like (PK-like)"/>
    <property type="match status" value="1"/>
</dbReference>
<dbReference type="PROSITE" id="PS00109">
    <property type="entry name" value="PROTEIN_KINASE_TYR"/>
    <property type="match status" value="1"/>
</dbReference>
<dbReference type="STRING" id="1314778.A0A5C3PTP5"/>
<dbReference type="InterPro" id="IPR011009">
    <property type="entry name" value="Kinase-like_dom_sf"/>
</dbReference>
<proteinExistence type="predicted"/>
<dbReference type="Proteomes" id="UP000308197">
    <property type="component" value="Unassembled WGS sequence"/>
</dbReference>
<dbReference type="GO" id="GO:0004672">
    <property type="term" value="F:protein kinase activity"/>
    <property type="evidence" value="ECO:0007669"/>
    <property type="project" value="InterPro"/>
</dbReference>
<feature type="domain" description="Protein kinase" evidence="2">
    <location>
        <begin position="523"/>
        <end position="925"/>
    </location>
</feature>
<protein>
    <recommendedName>
        <fullName evidence="2">Protein kinase domain-containing protein</fullName>
    </recommendedName>
</protein>
<dbReference type="InParanoid" id="A0A5C3PTP5"/>
<name>A0A5C3PTP5_9APHY</name>
<dbReference type="Gene3D" id="1.10.510.10">
    <property type="entry name" value="Transferase(Phosphotransferase) domain 1"/>
    <property type="match status" value="1"/>
</dbReference>
<sequence>MKRDNNQLSHRSGQQDNGADTDAHPPIASHQKITVYEQGWGVGIKAHMRKTSRKRSPKVAIDLDKSDFLDVALELQADAFRSSSTLLSEHSSAVGREVNEAQLAQELVSRQWTSSDLVNHALGELVPLDLAARILYLFLAHGVLSVTTTESPNQDIPEEAWAEICARAAFLTALQQGNIEQTAVDERPTDTYVWRWHSDFDTSKERHTGTVDFLNVVGVLAYVCAMSVDDTFAARRRPALRFSTMPNPQAAFPLPNNKEDSRPDLFALPYSAFRKAQPSDTASNLAENTRILPMILANFPKVFSHAHKPEVDDVSKVSEDSIPPLQFMSYGLPHTSTSVSFEQFYEHISLLSHAATRPTNLSSDLQAMFDADKLDVSYACWPGILLSGETKESNIHKGIMQELVYMQQQRCTQPHLRSVLGLACTADETVFLRADAIGTERHHIRNTSSTGVVELIQLVLGLTLADDEHLGVHPAFVFQDVARPFAPSKEAMPIQYRHRQAVYMDVGADSAAGEATRFYLDHLVDSRGSLTGRHTVVWSAFREVDACDPSICEEHLGSSGRVYVGPYALKMYYADMGSRAQKTDIEHFVKQHAHQDGAKYVLLPERTWRGEFVHQSVRGFAHEGDIPETARRKMIIRREIVSMSPLKRTLAQYQSVGEMARAMADIYRAVQWLYSIGVLHRDISNGNILLASEEPSTFIHPQERTVIPLSEEPRAKITLVRRKNHEPTGVVGLLHDLDMAGGVNPPAEEHSPTARKFPTGTLPYMSIDVLQSRRRFHRVQDDMQSVFFVAYLFAFTYGAPATSTYPFQKPPHGHRWPTEINTWAFGSDLNFLGSIKLSFFSFGQKWFATFEQQTLAYWEEGSQHKKTLEKLLLALHDGCLWYGLDDGDEHASESFVVNVKASPSLVIEVLDRLFSRNPKLYRLRG</sequence>